<reference evidence="2" key="2">
    <citation type="submission" date="2024-10" db="UniProtKB">
        <authorList>
            <consortium name="EnsemblProtists"/>
        </authorList>
    </citation>
    <scope>IDENTIFICATION</scope>
</reference>
<keyword evidence="3" id="KW-1185">Reference proteome</keyword>
<evidence type="ECO:0000313" key="2">
    <source>
        <dbReference type="EnsemblProtists" id="EOD13869"/>
    </source>
</evidence>
<dbReference type="PaxDb" id="2903-EOD13869"/>
<dbReference type="EnsemblProtists" id="EOD13869">
    <property type="protein sequence ID" value="EOD13869"/>
    <property type="gene ID" value="EMIHUDRAFT_212413"/>
</dbReference>
<accession>A0A0D3IRI4</accession>
<protein>
    <submittedName>
        <fullName evidence="2">Uncharacterized protein</fullName>
    </submittedName>
</protein>
<evidence type="ECO:0000256" key="1">
    <source>
        <dbReference type="SAM" id="MobiDB-lite"/>
    </source>
</evidence>
<reference evidence="3" key="1">
    <citation type="journal article" date="2013" name="Nature">
        <title>Pan genome of the phytoplankton Emiliania underpins its global distribution.</title>
        <authorList>
            <person name="Read B.A."/>
            <person name="Kegel J."/>
            <person name="Klute M.J."/>
            <person name="Kuo A."/>
            <person name="Lefebvre S.C."/>
            <person name="Maumus F."/>
            <person name="Mayer C."/>
            <person name="Miller J."/>
            <person name="Monier A."/>
            <person name="Salamov A."/>
            <person name="Young J."/>
            <person name="Aguilar M."/>
            <person name="Claverie J.M."/>
            <person name="Frickenhaus S."/>
            <person name="Gonzalez K."/>
            <person name="Herman E.K."/>
            <person name="Lin Y.C."/>
            <person name="Napier J."/>
            <person name="Ogata H."/>
            <person name="Sarno A.F."/>
            <person name="Shmutz J."/>
            <person name="Schroeder D."/>
            <person name="de Vargas C."/>
            <person name="Verret F."/>
            <person name="von Dassow P."/>
            <person name="Valentin K."/>
            <person name="Van de Peer Y."/>
            <person name="Wheeler G."/>
            <person name="Dacks J.B."/>
            <person name="Delwiche C.F."/>
            <person name="Dyhrman S.T."/>
            <person name="Glockner G."/>
            <person name="John U."/>
            <person name="Richards T."/>
            <person name="Worden A.Z."/>
            <person name="Zhang X."/>
            <person name="Grigoriev I.V."/>
            <person name="Allen A.E."/>
            <person name="Bidle K."/>
            <person name="Borodovsky M."/>
            <person name="Bowler C."/>
            <person name="Brownlee C."/>
            <person name="Cock J.M."/>
            <person name="Elias M."/>
            <person name="Gladyshev V.N."/>
            <person name="Groth M."/>
            <person name="Guda C."/>
            <person name="Hadaegh A."/>
            <person name="Iglesias-Rodriguez M.D."/>
            <person name="Jenkins J."/>
            <person name="Jones B.M."/>
            <person name="Lawson T."/>
            <person name="Leese F."/>
            <person name="Lindquist E."/>
            <person name="Lobanov A."/>
            <person name="Lomsadze A."/>
            <person name="Malik S.B."/>
            <person name="Marsh M.E."/>
            <person name="Mackinder L."/>
            <person name="Mock T."/>
            <person name="Mueller-Roeber B."/>
            <person name="Pagarete A."/>
            <person name="Parker M."/>
            <person name="Probert I."/>
            <person name="Quesneville H."/>
            <person name="Raines C."/>
            <person name="Rensing S.A."/>
            <person name="Riano-Pachon D.M."/>
            <person name="Richier S."/>
            <person name="Rokitta S."/>
            <person name="Shiraiwa Y."/>
            <person name="Soanes D.M."/>
            <person name="van der Giezen M."/>
            <person name="Wahlund T.M."/>
            <person name="Williams B."/>
            <person name="Wilson W."/>
            <person name="Wolfe G."/>
            <person name="Wurch L.L."/>
        </authorList>
    </citation>
    <scope>NUCLEOTIDE SEQUENCE</scope>
</reference>
<sequence length="208" mass="22414">MKQMPDGRVVMTKAAKKREARARREAEAAQREAREDDCLGGALLEALGDERPVAGDSIGGRGRFTAEEDAAYLALLNHSWTAHINAFSQAPSGLWQKRTSGPAERRKAPSGGLYTKAEFVALYGGRAEWDAAAAGGAQAGSSRALPPVSPAVARKLEWWVAAKRRRDFVTSDQLRAEIMRDAGFNPEDGRPVPGWLPPGPGWFAGGYV</sequence>
<evidence type="ECO:0000313" key="3">
    <source>
        <dbReference type="Proteomes" id="UP000013827"/>
    </source>
</evidence>
<feature type="region of interest" description="Disordered" evidence="1">
    <location>
        <begin position="1"/>
        <end position="34"/>
    </location>
</feature>
<dbReference type="AlphaFoldDB" id="A0A0D3IRI4"/>
<dbReference type="GeneID" id="17260016"/>
<dbReference type="KEGG" id="ehx:EMIHUDRAFT_212413"/>
<dbReference type="RefSeq" id="XP_005766298.1">
    <property type="nucleotide sequence ID" value="XM_005766241.1"/>
</dbReference>
<proteinExistence type="predicted"/>
<name>A0A0D3IRI4_EMIH1</name>
<dbReference type="HOGENOM" id="CLU_1323040_0_0_1"/>
<organism evidence="2 3">
    <name type="scientific">Emiliania huxleyi (strain CCMP1516)</name>
    <dbReference type="NCBI Taxonomy" id="280463"/>
    <lineage>
        <taxon>Eukaryota</taxon>
        <taxon>Haptista</taxon>
        <taxon>Haptophyta</taxon>
        <taxon>Prymnesiophyceae</taxon>
        <taxon>Isochrysidales</taxon>
        <taxon>Noelaerhabdaceae</taxon>
        <taxon>Emiliania</taxon>
    </lineage>
</organism>
<feature type="compositionally biased region" description="Basic and acidic residues" evidence="1">
    <location>
        <begin position="22"/>
        <end position="34"/>
    </location>
</feature>
<dbReference type="Proteomes" id="UP000013827">
    <property type="component" value="Unassembled WGS sequence"/>
</dbReference>